<evidence type="ECO:0000256" key="2">
    <source>
        <dbReference type="SAM" id="Phobius"/>
    </source>
</evidence>
<comment type="caution">
    <text evidence="3">The sequence shown here is derived from an EMBL/GenBank/DDBJ whole genome shotgun (WGS) entry which is preliminary data.</text>
</comment>
<keyword evidence="2" id="KW-0812">Transmembrane</keyword>
<dbReference type="Gene3D" id="2.60.120.260">
    <property type="entry name" value="Galactose-binding domain-like"/>
    <property type="match status" value="1"/>
</dbReference>
<proteinExistence type="predicted"/>
<evidence type="ECO:0008006" key="5">
    <source>
        <dbReference type="Google" id="ProtNLM"/>
    </source>
</evidence>
<feature type="region of interest" description="Disordered" evidence="1">
    <location>
        <begin position="163"/>
        <end position="234"/>
    </location>
</feature>
<feature type="region of interest" description="Disordered" evidence="1">
    <location>
        <begin position="360"/>
        <end position="454"/>
    </location>
</feature>
<dbReference type="HOGENOM" id="CLU_028897_1_0_1"/>
<dbReference type="AlphaFoldDB" id="A0A060SEW5"/>
<protein>
    <recommendedName>
        <fullName evidence="5">Mid2 domain-containing protein</fullName>
    </recommendedName>
</protein>
<keyword evidence="4" id="KW-1185">Reference proteome</keyword>
<organism evidence="3 4">
    <name type="scientific">Pycnoporus cinnabarinus</name>
    <name type="common">Cinnabar-red polypore</name>
    <name type="synonym">Trametes cinnabarina</name>
    <dbReference type="NCBI Taxonomy" id="5643"/>
    <lineage>
        <taxon>Eukaryota</taxon>
        <taxon>Fungi</taxon>
        <taxon>Dikarya</taxon>
        <taxon>Basidiomycota</taxon>
        <taxon>Agaricomycotina</taxon>
        <taxon>Agaricomycetes</taxon>
        <taxon>Polyporales</taxon>
        <taxon>Polyporaceae</taxon>
        <taxon>Trametes</taxon>
    </lineage>
</organism>
<feature type="compositionally biased region" description="Low complexity" evidence="1">
    <location>
        <begin position="217"/>
        <end position="234"/>
    </location>
</feature>
<accession>A0A060SEW5</accession>
<dbReference type="OMA" id="PDHANIR"/>
<dbReference type="EMBL" id="CCBP010000117">
    <property type="protein sequence ID" value="CDO72751.1"/>
    <property type="molecule type" value="Genomic_DNA"/>
</dbReference>
<gene>
    <name evidence="3" type="ORF">BN946_scf184994.g3</name>
</gene>
<keyword evidence="2" id="KW-0472">Membrane</keyword>
<feature type="region of interest" description="Disordered" evidence="1">
    <location>
        <begin position="263"/>
        <end position="286"/>
    </location>
</feature>
<evidence type="ECO:0000256" key="1">
    <source>
        <dbReference type="SAM" id="MobiDB-lite"/>
    </source>
</evidence>
<dbReference type="STRING" id="5643.A0A060SEW5"/>
<feature type="compositionally biased region" description="Polar residues" evidence="1">
    <location>
        <begin position="410"/>
        <end position="428"/>
    </location>
</feature>
<feature type="transmembrane region" description="Helical" evidence="2">
    <location>
        <begin position="294"/>
        <end position="316"/>
    </location>
</feature>
<reference evidence="3" key="1">
    <citation type="submission" date="2014-01" db="EMBL/GenBank/DDBJ databases">
        <title>The genome of the white-rot fungus Pycnoporus cinnabarinus: a basidiomycete model with a versatile arsenal for lignocellulosic biomass breakdown.</title>
        <authorList>
            <person name="Levasseur A."/>
            <person name="Lomascolo A."/>
            <person name="Ruiz-Duenas F.J."/>
            <person name="Uzan E."/>
            <person name="Piumi F."/>
            <person name="Kues U."/>
            <person name="Ram A.F.J."/>
            <person name="Murat C."/>
            <person name="Haon M."/>
            <person name="Benoit I."/>
            <person name="Arfi Y."/>
            <person name="Chevret D."/>
            <person name="Drula E."/>
            <person name="Kwon M.J."/>
            <person name="Gouret P."/>
            <person name="Lesage-Meessen L."/>
            <person name="Lombard V."/>
            <person name="Mariette J."/>
            <person name="Noirot C."/>
            <person name="Park J."/>
            <person name="Patyshakuliyeva A."/>
            <person name="Wieneger R.A.B."/>
            <person name="Wosten H.A.B."/>
            <person name="Martin F."/>
            <person name="Coutinho P.M."/>
            <person name="de Vries R."/>
            <person name="Martinez A.T."/>
            <person name="Klopp C."/>
            <person name="Pontarotti P."/>
            <person name="Henrissat B."/>
            <person name="Record E."/>
        </authorList>
    </citation>
    <scope>NUCLEOTIDE SEQUENCE [LARGE SCALE GENOMIC DNA]</scope>
    <source>
        <strain evidence="3">BRFM137</strain>
    </source>
</reference>
<keyword evidence="2" id="KW-1133">Transmembrane helix</keyword>
<name>A0A060SEW5_PYCCI</name>
<feature type="compositionally biased region" description="Low complexity" evidence="1">
    <location>
        <begin position="369"/>
        <end position="378"/>
    </location>
</feature>
<evidence type="ECO:0000313" key="4">
    <source>
        <dbReference type="Proteomes" id="UP000029665"/>
    </source>
</evidence>
<feature type="compositionally biased region" description="Low complexity" evidence="1">
    <location>
        <begin position="173"/>
        <end position="187"/>
    </location>
</feature>
<feature type="compositionally biased region" description="Polar residues" evidence="1">
    <location>
        <begin position="191"/>
        <end position="216"/>
    </location>
</feature>
<dbReference type="OrthoDB" id="2576082at2759"/>
<sequence>MAASNVTGTFPASVQEAHPFHCGLTLRARHAPCPVDDSSSRIVYDPPDAWQSLAGSAARAYANSTMHGTAVSGAIARLTFNGTGVWFYGAKKPEYGSFILMVDKDVLTYANASAATPEFGQLLGGVSGLKNGQHVVSIMNGGTGPMDLDAIVFESVDQQQPKAIAHASVAQTGASSSQSPAPSGSAGRLSATPNAFSGNSPNAGATSDPGTPSTSSVDNAPADANAQPAAAPAAVTAVPNAAPASPVNTDSSVSDAQASAFPNASFSNASQPERTSGIGGSSASNSHRGLPKGVIIGIAVGCAVVVLIAAFLLILLRRRRRIVRRRRHKTALPSPILPLQDPDTEFGYFFRGQGAMSEKRDQYLGRPDSLSTQSSSDSGKTLRGYEGPYGEKDVTELPTPLPPQPAYMSSYATNTAHYNKASIDNGSDITDMYSRTDPGTPVRPPRPPELRLST</sequence>
<dbReference type="Proteomes" id="UP000029665">
    <property type="component" value="Unassembled WGS sequence"/>
</dbReference>
<evidence type="ECO:0000313" key="3">
    <source>
        <dbReference type="EMBL" id="CDO72751.1"/>
    </source>
</evidence>